<proteinExistence type="predicted"/>
<gene>
    <name evidence="1" type="ORF">DERP_004379</name>
</gene>
<name>A0ABQ8JP46_DERPT</name>
<protein>
    <submittedName>
        <fullName evidence="1">Uncharacterized protein</fullName>
    </submittedName>
</protein>
<comment type="caution">
    <text evidence="1">The sequence shown here is derived from an EMBL/GenBank/DDBJ whole genome shotgun (WGS) entry which is preliminary data.</text>
</comment>
<sequence>MNLWIVFFHLNRRKKSKIKPCDCASLNIANIEMINSCIRIPKTNRKQKKLWTILYNMKIIKN</sequence>
<reference evidence="1 2" key="1">
    <citation type="journal article" date="2018" name="J. Allergy Clin. Immunol.">
        <title>High-quality assembly of Dermatophagoides pteronyssinus genome and transcriptome reveals a wide range of novel allergens.</title>
        <authorList>
            <person name="Liu X.Y."/>
            <person name="Yang K.Y."/>
            <person name="Wang M.Q."/>
            <person name="Kwok J.S."/>
            <person name="Zeng X."/>
            <person name="Yang Z."/>
            <person name="Xiao X.J."/>
            <person name="Lau C.P."/>
            <person name="Li Y."/>
            <person name="Huang Z.M."/>
            <person name="Ba J.G."/>
            <person name="Yim A.K."/>
            <person name="Ouyang C.Y."/>
            <person name="Ngai S.M."/>
            <person name="Chan T.F."/>
            <person name="Leung E.L."/>
            <person name="Liu L."/>
            <person name="Liu Z.G."/>
            <person name="Tsui S.K."/>
        </authorList>
    </citation>
    <scope>NUCLEOTIDE SEQUENCE [LARGE SCALE GENOMIC DNA]</scope>
    <source>
        <strain evidence="1">Derp</strain>
    </source>
</reference>
<accession>A0ABQ8JP46</accession>
<dbReference type="Proteomes" id="UP000887458">
    <property type="component" value="Unassembled WGS sequence"/>
</dbReference>
<organism evidence="1 2">
    <name type="scientific">Dermatophagoides pteronyssinus</name>
    <name type="common">European house dust mite</name>
    <dbReference type="NCBI Taxonomy" id="6956"/>
    <lineage>
        <taxon>Eukaryota</taxon>
        <taxon>Metazoa</taxon>
        <taxon>Ecdysozoa</taxon>
        <taxon>Arthropoda</taxon>
        <taxon>Chelicerata</taxon>
        <taxon>Arachnida</taxon>
        <taxon>Acari</taxon>
        <taxon>Acariformes</taxon>
        <taxon>Sarcoptiformes</taxon>
        <taxon>Astigmata</taxon>
        <taxon>Psoroptidia</taxon>
        <taxon>Analgoidea</taxon>
        <taxon>Pyroglyphidae</taxon>
        <taxon>Dermatophagoidinae</taxon>
        <taxon>Dermatophagoides</taxon>
    </lineage>
</organism>
<dbReference type="EMBL" id="NJHN03000029">
    <property type="protein sequence ID" value="KAH9424197.1"/>
    <property type="molecule type" value="Genomic_DNA"/>
</dbReference>
<keyword evidence="2" id="KW-1185">Reference proteome</keyword>
<evidence type="ECO:0000313" key="1">
    <source>
        <dbReference type="EMBL" id="KAH9424197.1"/>
    </source>
</evidence>
<evidence type="ECO:0000313" key="2">
    <source>
        <dbReference type="Proteomes" id="UP000887458"/>
    </source>
</evidence>
<reference evidence="1 2" key="2">
    <citation type="journal article" date="2022" name="Mol. Biol. Evol.">
        <title>Comparative Genomics Reveals Insights into the Divergent Evolution of Astigmatic Mites and Household Pest Adaptations.</title>
        <authorList>
            <person name="Xiong Q."/>
            <person name="Wan A.T."/>
            <person name="Liu X."/>
            <person name="Fung C.S."/>
            <person name="Xiao X."/>
            <person name="Malainual N."/>
            <person name="Hou J."/>
            <person name="Wang L."/>
            <person name="Wang M."/>
            <person name="Yang K.Y."/>
            <person name="Cui Y."/>
            <person name="Leung E.L."/>
            <person name="Nong W."/>
            <person name="Shin S.K."/>
            <person name="Au S.W."/>
            <person name="Jeong K.Y."/>
            <person name="Chew F.T."/>
            <person name="Hui J.H."/>
            <person name="Leung T.F."/>
            <person name="Tungtrongchitr A."/>
            <person name="Zhong N."/>
            <person name="Liu Z."/>
            <person name="Tsui S.K."/>
        </authorList>
    </citation>
    <scope>NUCLEOTIDE SEQUENCE [LARGE SCALE GENOMIC DNA]</scope>
    <source>
        <strain evidence="1">Derp</strain>
    </source>
</reference>